<dbReference type="EMBL" id="BPLQ01002654">
    <property type="protein sequence ID" value="GIX94754.1"/>
    <property type="molecule type" value="Genomic_DNA"/>
</dbReference>
<evidence type="ECO:0000313" key="3">
    <source>
        <dbReference type="Proteomes" id="UP001054837"/>
    </source>
</evidence>
<comment type="caution">
    <text evidence="2">The sequence shown here is derived from an EMBL/GenBank/DDBJ whole genome shotgun (WGS) entry which is preliminary data.</text>
</comment>
<dbReference type="Proteomes" id="UP001054837">
    <property type="component" value="Unassembled WGS sequence"/>
</dbReference>
<feature type="compositionally biased region" description="Polar residues" evidence="1">
    <location>
        <begin position="30"/>
        <end position="39"/>
    </location>
</feature>
<reference evidence="2 3" key="1">
    <citation type="submission" date="2021-06" db="EMBL/GenBank/DDBJ databases">
        <title>Caerostris darwini draft genome.</title>
        <authorList>
            <person name="Kono N."/>
            <person name="Arakawa K."/>
        </authorList>
    </citation>
    <scope>NUCLEOTIDE SEQUENCE [LARGE SCALE GENOMIC DNA]</scope>
</reference>
<name>A0AAV4PFR4_9ARAC</name>
<proteinExistence type="predicted"/>
<feature type="region of interest" description="Disordered" evidence="1">
    <location>
        <begin position="13"/>
        <end position="62"/>
    </location>
</feature>
<sequence length="76" mass="8585">MTNLLPLIALRPRTEEAKKPTRRYHGRATSRATGRLTTGRQHEAEHRPSALGPFPSRLRSGNECVGRRESIKIILI</sequence>
<evidence type="ECO:0000256" key="1">
    <source>
        <dbReference type="SAM" id="MobiDB-lite"/>
    </source>
</evidence>
<protein>
    <submittedName>
        <fullName evidence="2">Uncharacterized protein</fullName>
    </submittedName>
</protein>
<gene>
    <name evidence="2" type="ORF">CDAR_102651</name>
</gene>
<dbReference type="AlphaFoldDB" id="A0AAV4PFR4"/>
<evidence type="ECO:0000313" key="2">
    <source>
        <dbReference type="EMBL" id="GIX94754.1"/>
    </source>
</evidence>
<accession>A0AAV4PFR4</accession>
<keyword evidence="3" id="KW-1185">Reference proteome</keyword>
<organism evidence="2 3">
    <name type="scientific">Caerostris darwini</name>
    <dbReference type="NCBI Taxonomy" id="1538125"/>
    <lineage>
        <taxon>Eukaryota</taxon>
        <taxon>Metazoa</taxon>
        <taxon>Ecdysozoa</taxon>
        <taxon>Arthropoda</taxon>
        <taxon>Chelicerata</taxon>
        <taxon>Arachnida</taxon>
        <taxon>Araneae</taxon>
        <taxon>Araneomorphae</taxon>
        <taxon>Entelegynae</taxon>
        <taxon>Araneoidea</taxon>
        <taxon>Araneidae</taxon>
        <taxon>Caerostris</taxon>
    </lineage>
</organism>